<dbReference type="InterPro" id="IPR011701">
    <property type="entry name" value="MFS"/>
</dbReference>
<feature type="transmembrane region" description="Helical" evidence="7">
    <location>
        <begin position="277"/>
        <end position="295"/>
    </location>
</feature>
<dbReference type="Proteomes" id="UP000183371">
    <property type="component" value="Unassembled WGS sequence"/>
</dbReference>
<reference evidence="9" key="1">
    <citation type="submission" date="2016-10" db="EMBL/GenBank/DDBJ databases">
        <authorList>
            <person name="Varghese N."/>
            <person name="Submissions S."/>
        </authorList>
    </citation>
    <scope>NUCLEOTIDE SEQUENCE [LARGE SCALE GENOMIC DNA]</scope>
    <source>
        <strain evidence="9">DSM 17465</strain>
    </source>
</reference>
<evidence type="ECO:0000256" key="1">
    <source>
        <dbReference type="ARBA" id="ARBA00004651"/>
    </source>
</evidence>
<keyword evidence="4 7" id="KW-0812">Transmembrane</keyword>
<dbReference type="AlphaFoldDB" id="A0A1I7D2Y7"/>
<keyword evidence="6 7" id="KW-0472">Membrane</keyword>
<dbReference type="CDD" id="cd06173">
    <property type="entry name" value="MFS_MefA_like"/>
    <property type="match status" value="1"/>
</dbReference>
<feature type="transmembrane region" description="Helical" evidence="7">
    <location>
        <begin position="251"/>
        <end position="270"/>
    </location>
</feature>
<dbReference type="Pfam" id="PF07690">
    <property type="entry name" value="MFS_1"/>
    <property type="match status" value="1"/>
</dbReference>
<proteinExistence type="predicted"/>
<dbReference type="SUPFAM" id="SSF103473">
    <property type="entry name" value="MFS general substrate transporter"/>
    <property type="match status" value="1"/>
</dbReference>
<dbReference type="GO" id="GO:0005886">
    <property type="term" value="C:plasma membrane"/>
    <property type="evidence" value="ECO:0007669"/>
    <property type="project" value="UniProtKB-SubCell"/>
</dbReference>
<dbReference type="Gene3D" id="1.20.1250.20">
    <property type="entry name" value="MFS general substrate transporter like domains"/>
    <property type="match status" value="1"/>
</dbReference>
<sequence>MKSSVFLFFGSMFGSRLGDQLLLFVVPLVVFQTTGSVSLSGLAFAAETLPRILCFPVCGILADRFSPVTLVRISQAGRSLVCAIGLLGQYFMPHVGWIVAIAALSGVLTTQGFMAREVMLPQIFKDVAFTKVQSYAQSVDQICVVLGPVIAAALFNLFGWEIVVVMSGALFVSADALISIWRRLSDVELKEAKPLDGHWTKPFRTALNHLFYLPGLKRIVALTALVNLVFGVTLATSASMVTGLYEQSEEYYALLQSVGAIATFAVLLITGASRLKLTHIGIISYSGLVIGGIITGFTSNYWIYLLGYCVILGFDSMFNVYIRSARQKIIPPEDYGKTVGVIILFNNFTLPLSGLLVGLVTSVEYTGWLILALTAFIACTGLALSLVGGSAQPAEASETQ</sequence>
<protein>
    <submittedName>
        <fullName evidence="8">MFS-type transporter involved in bile tolerance, Atg22 family</fullName>
    </submittedName>
</protein>
<feature type="transmembrane region" description="Helical" evidence="7">
    <location>
        <begin position="365"/>
        <end position="387"/>
    </location>
</feature>
<organism evidence="8 9">
    <name type="scientific">Pseudovibrio denitrificans</name>
    <dbReference type="NCBI Taxonomy" id="258256"/>
    <lineage>
        <taxon>Bacteria</taxon>
        <taxon>Pseudomonadati</taxon>
        <taxon>Pseudomonadota</taxon>
        <taxon>Alphaproteobacteria</taxon>
        <taxon>Hyphomicrobiales</taxon>
        <taxon>Stappiaceae</taxon>
        <taxon>Pseudovibrio</taxon>
    </lineage>
</organism>
<dbReference type="GO" id="GO:0022857">
    <property type="term" value="F:transmembrane transporter activity"/>
    <property type="evidence" value="ECO:0007669"/>
    <property type="project" value="InterPro"/>
</dbReference>
<dbReference type="EMBL" id="FPBD01000007">
    <property type="protein sequence ID" value="SFU06060.1"/>
    <property type="molecule type" value="Genomic_DNA"/>
</dbReference>
<evidence type="ECO:0000256" key="7">
    <source>
        <dbReference type="SAM" id="Phobius"/>
    </source>
</evidence>
<accession>A0A1I7D2Y7</accession>
<name>A0A1I7D2Y7_9HYPH</name>
<feature type="transmembrane region" description="Helical" evidence="7">
    <location>
        <begin position="301"/>
        <end position="318"/>
    </location>
</feature>
<evidence type="ECO:0000313" key="9">
    <source>
        <dbReference type="Proteomes" id="UP000183371"/>
    </source>
</evidence>
<evidence type="ECO:0000256" key="4">
    <source>
        <dbReference type="ARBA" id="ARBA00022692"/>
    </source>
</evidence>
<feature type="transmembrane region" description="Helical" evidence="7">
    <location>
        <begin position="95"/>
        <end position="114"/>
    </location>
</feature>
<feature type="transmembrane region" description="Helical" evidence="7">
    <location>
        <begin position="219"/>
        <end position="245"/>
    </location>
</feature>
<dbReference type="PANTHER" id="PTHR23513">
    <property type="entry name" value="INTEGRAL MEMBRANE EFFLUX PROTEIN-RELATED"/>
    <property type="match status" value="1"/>
</dbReference>
<evidence type="ECO:0000256" key="5">
    <source>
        <dbReference type="ARBA" id="ARBA00022989"/>
    </source>
</evidence>
<comment type="subcellular location">
    <subcellularLocation>
        <location evidence="1">Cell membrane</location>
        <topology evidence="1">Multi-pass membrane protein</topology>
    </subcellularLocation>
</comment>
<dbReference type="RefSeq" id="WP_054783896.1">
    <property type="nucleotide sequence ID" value="NZ_FPBD01000007.1"/>
</dbReference>
<evidence type="ECO:0000256" key="3">
    <source>
        <dbReference type="ARBA" id="ARBA00022475"/>
    </source>
</evidence>
<feature type="transmembrane region" description="Helical" evidence="7">
    <location>
        <begin position="21"/>
        <end position="46"/>
    </location>
</feature>
<keyword evidence="2" id="KW-0813">Transport</keyword>
<keyword evidence="5 7" id="KW-1133">Transmembrane helix</keyword>
<evidence type="ECO:0000313" key="8">
    <source>
        <dbReference type="EMBL" id="SFU06060.1"/>
    </source>
</evidence>
<dbReference type="PANTHER" id="PTHR23513:SF9">
    <property type="entry name" value="ENTEROBACTIN EXPORTER ENTS"/>
    <property type="match status" value="1"/>
</dbReference>
<feature type="transmembrane region" description="Helical" evidence="7">
    <location>
        <begin position="135"/>
        <end position="156"/>
    </location>
</feature>
<dbReference type="InterPro" id="IPR036259">
    <property type="entry name" value="MFS_trans_sf"/>
</dbReference>
<evidence type="ECO:0000256" key="6">
    <source>
        <dbReference type="ARBA" id="ARBA00023136"/>
    </source>
</evidence>
<keyword evidence="3" id="KW-1003">Cell membrane</keyword>
<gene>
    <name evidence="8" type="ORF">SAMN05444141_107231</name>
</gene>
<feature type="transmembrane region" description="Helical" evidence="7">
    <location>
        <begin position="339"/>
        <end position="359"/>
    </location>
</feature>
<evidence type="ECO:0000256" key="2">
    <source>
        <dbReference type="ARBA" id="ARBA00022448"/>
    </source>
</evidence>
<keyword evidence="9" id="KW-1185">Reference proteome</keyword>